<keyword evidence="4" id="KW-1185">Reference proteome</keyword>
<dbReference type="Pfam" id="PF07883">
    <property type="entry name" value="Cupin_2"/>
    <property type="match status" value="1"/>
</dbReference>
<dbReference type="InterPro" id="IPR011051">
    <property type="entry name" value="RmlC_Cupin_sf"/>
</dbReference>
<dbReference type="PANTHER" id="PTHR35848">
    <property type="entry name" value="OXALATE-BINDING PROTEIN"/>
    <property type="match status" value="1"/>
</dbReference>
<dbReference type="InterPro" id="IPR051610">
    <property type="entry name" value="GPI/OXD"/>
</dbReference>
<evidence type="ECO:0000313" key="3">
    <source>
        <dbReference type="EMBL" id="BAY53353.1"/>
    </source>
</evidence>
<dbReference type="AlphaFoldDB" id="A0A1Z4J9H5"/>
<evidence type="ECO:0000259" key="2">
    <source>
        <dbReference type="Pfam" id="PF07883"/>
    </source>
</evidence>
<dbReference type="Proteomes" id="UP000217895">
    <property type="component" value="Chromosome"/>
</dbReference>
<evidence type="ECO:0000313" key="4">
    <source>
        <dbReference type="Proteomes" id="UP000217895"/>
    </source>
</evidence>
<reference evidence="3 4" key="1">
    <citation type="submission" date="2017-06" db="EMBL/GenBank/DDBJ databases">
        <title>Genome sequencing of cyanobaciteial culture collection at National Institute for Environmental Studies (NIES).</title>
        <authorList>
            <person name="Hirose Y."/>
            <person name="Shimura Y."/>
            <person name="Fujisawa T."/>
            <person name="Nakamura Y."/>
            <person name="Kawachi M."/>
        </authorList>
    </citation>
    <scope>NUCLEOTIDE SEQUENCE [LARGE SCALE GENOMIC DNA]</scope>
    <source>
        <strain evidence="3 4">NIES-2135</strain>
    </source>
</reference>
<dbReference type="Gene3D" id="2.60.120.10">
    <property type="entry name" value="Jelly Rolls"/>
    <property type="match status" value="1"/>
</dbReference>
<dbReference type="InterPro" id="IPR013096">
    <property type="entry name" value="Cupin_2"/>
</dbReference>
<dbReference type="SUPFAM" id="SSF51182">
    <property type="entry name" value="RmlC-like cupins"/>
    <property type="match status" value="1"/>
</dbReference>
<dbReference type="CDD" id="cd06985">
    <property type="entry name" value="cupin_BF4112"/>
    <property type="match status" value="1"/>
</dbReference>
<name>A0A1Z4J9H5_LEPBY</name>
<dbReference type="GO" id="GO:0046872">
    <property type="term" value="F:metal ion binding"/>
    <property type="evidence" value="ECO:0007669"/>
    <property type="project" value="UniProtKB-KW"/>
</dbReference>
<proteinExistence type="predicted"/>
<organism evidence="3 4">
    <name type="scientific">Leptolyngbya boryana NIES-2135</name>
    <dbReference type="NCBI Taxonomy" id="1973484"/>
    <lineage>
        <taxon>Bacteria</taxon>
        <taxon>Bacillati</taxon>
        <taxon>Cyanobacteriota</taxon>
        <taxon>Cyanophyceae</taxon>
        <taxon>Leptolyngbyales</taxon>
        <taxon>Leptolyngbyaceae</taxon>
        <taxon>Leptolyngbya group</taxon>
        <taxon>Leptolyngbya</taxon>
    </lineage>
</organism>
<gene>
    <name evidence="3" type="ORF">NIES2135_01570</name>
</gene>
<feature type="domain" description="Cupin type-2" evidence="2">
    <location>
        <begin position="55"/>
        <end position="121"/>
    </location>
</feature>
<dbReference type="EMBL" id="AP018203">
    <property type="protein sequence ID" value="BAY53353.1"/>
    <property type="molecule type" value="Genomic_DNA"/>
</dbReference>
<accession>A0A1Z4J9H5</accession>
<sequence>MLEAKTGENFAVVDLGNLENLDQFKFEAPKLQVDGKIFLKDLLHLTGAELSFNKLPVGKSVPFYHKHQQNEEIYIFIKGKGEFQIDGEIFPVQEGSIVRVDPAGERCWRNCGDTDLYCVVIQTRSGSYQGATIQDGVGVKKQVTWSQD</sequence>
<dbReference type="PANTHER" id="PTHR35848:SF6">
    <property type="entry name" value="CUPIN TYPE-2 DOMAIN-CONTAINING PROTEIN"/>
    <property type="match status" value="1"/>
</dbReference>
<keyword evidence="1" id="KW-0479">Metal-binding</keyword>
<dbReference type="InterPro" id="IPR014710">
    <property type="entry name" value="RmlC-like_jellyroll"/>
</dbReference>
<protein>
    <submittedName>
        <fullName evidence="3">Cupin 2 conserved barrel domain protein</fullName>
    </submittedName>
</protein>
<evidence type="ECO:0000256" key="1">
    <source>
        <dbReference type="ARBA" id="ARBA00022723"/>
    </source>
</evidence>